<organism evidence="1">
    <name type="scientific">uncultured Desulfobacterium sp</name>
    <dbReference type="NCBI Taxonomy" id="201089"/>
    <lineage>
        <taxon>Bacteria</taxon>
        <taxon>Pseudomonadati</taxon>
        <taxon>Thermodesulfobacteriota</taxon>
        <taxon>Desulfobacteria</taxon>
        <taxon>Desulfobacterales</taxon>
        <taxon>Desulfobacteriaceae</taxon>
        <taxon>Desulfobacterium</taxon>
        <taxon>environmental samples</taxon>
    </lineage>
</organism>
<sequence>MMFLHLANGQWLTANSFIKSYGTYITTISKACLSLRFFKLCFIPELK</sequence>
<accession>A0A445MZG1</accession>
<proteinExistence type="predicted"/>
<dbReference type="EMBL" id="OJIN01000177">
    <property type="protein sequence ID" value="SPD74890.1"/>
    <property type="molecule type" value="Genomic_DNA"/>
</dbReference>
<gene>
    <name evidence="1" type="ORF">PITCH_A360025</name>
</gene>
<protein>
    <submittedName>
        <fullName evidence="1">Uncharacterized protein</fullName>
    </submittedName>
</protein>
<dbReference type="AlphaFoldDB" id="A0A445MZG1"/>
<reference evidence="1" key="1">
    <citation type="submission" date="2018-01" db="EMBL/GenBank/DDBJ databases">
        <authorList>
            <person name="Regsiter A."/>
            <person name="William W."/>
        </authorList>
    </citation>
    <scope>NUCLEOTIDE SEQUENCE</scope>
    <source>
        <strain evidence="1">TRIP AH-1</strain>
    </source>
</reference>
<evidence type="ECO:0000313" key="1">
    <source>
        <dbReference type="EMBL" id="SPD74890.1"/>
    </source>
</evidence>
<name>A0A445MZG1_9BACT</name>